<comment type="caution">
    <text evidence="1">The sequence shown here is derived from an EMBL/GenBank/DDBJ whole genome shotgun (WGS) entry which is preliminary data.</text>
</comment>
<dbReference type="SUPFAM" id="SSF88713">
    <property type="entry name" value="Glycoside hydrolase/deacetylase"/>
    <property type="match status" value="1"/>
</dbReference>
<accession>A0A437M070</accession>
<sequence length="297" mass="33089">MTSNPRIPFEFASDRPRYPAPNGKPIIVQTVVNIENWRFDNPMPRKLLPAPHGVESLPDVPNFSWAEYGMRCGLPRMLQAFVARGIPVSCTMNAGVVETYPRVAEAVLDAGWEFVGHGLHQKSIQTEDSEGALIAEALRLLRDFSGQKVDGWLGPGLRQTFDTPDLLAANGVRFCSDWILDDLPTWMRTKSGPMIAMPYSLEINDSVAHAVQHRPSEELLTRLRATLALFEEEARDQPRIVTLGLHPHLMGVPHRFVALMEMVDTMLAREDTIFMTSGQIADWFEAVAPAPAHSRAA</sequence>
<evidence type="ECO:0000313" key="2">
    <source>
        <dbReference type="Proteomes" id="UP000282971"/>
    </source>
</evidence>
<name>A0A437M070_9SPHN</name>
<dbReference type="PANTHER" id="PTHR43123:SF4">
    <property type="entry name" value="POLYSACCHARIDE DEACETYLASE"/>
    <property type="match status" value="1"/>
</dbReference>
<dbReference type="PANTHER" id="PTHR43123">
    <property type="entry name" value="POLYSACCHARIDE DEACETYLASE-RELATED"/>
    <property type="match status" value="1"/>
</dbReference>
<dbReference type="CDD" id="cd10979">
    <property type="entry name" value="CE4_PuuE_like"/>
    <property type="match status" value="1"/>
</dbReference>
<organism evidence="1 2">
    <name type="scientific">Sphingomonas crocodyli</name>
    <dbReference type="NCBI Taxonomy" id="1979270"/>
    <lineage>
        <taxon>Bacteria</taxon>
        <taxon>Pseudomonadati</taxon>
        <taxon>Pseudomonadota</taxon>
        <taxon>Alphaproteobacteria</taxon>
        <taxon>Sphingomonadales</taxon>
        <taxon>Sphingomonadaceae</taxon>
        <taxon>Sphingomonas</taxon>
    </lineage>
</organism>
<protein>
    <submittedName>
        <fullName evidence="1">Uncharacterized protein</fullName>
    </submittedName>
</protein>
<evidence type="ECO:0000313" key="1">
    <source>
        <dbReference type="EMBL" id="RVT90975.1"/>
    </source>
</evidence>
<dbReference type="Gene3D" id="3.20.20.370">
    <property type="entry name" value="Glycoside hydrolase/deacetylase"/>
    <property type="match status" value="1"/>
</dbReference>
<gene>
    <name evidence="1" type="ORF">EOD43_15695</name>
</gene>
<dbReference type="OrthoDB" id="9787041at2"/>
<dbReference type="AlphaFoldDB" id="A0A437M070"/>
<dbReference type="RefSeq" id="WP_127744990.1">
    <property type="nucleotide sequence ID" value="NZ_SACN01000002.1"/>
</dbReference>
<reference evidence="1 2" key="1">
    <citation type="submission" date="2019-01" db="EMBL/GenBank/DDBJ databases">
        <authorList>
            <person name="Chen W.-M."/>
        </authorList>
    </citation>
    <scope>NUCLEOTIDE SEQUENCE [LARGE SCALE GENOMIC DNA]</scope>
    <source>
        <strain evidence="1 2">CCP-7</strain>
    </source>
</reference>
<dbReference type="EMBL" id="SACN01000002">
    <property type="protein sequence ID" value="RVT90975.1"/>
    <property type="molecule type" value="Genomic_DNA"/>
</dbReference>
<dbReference type="Proteomes" id="UP000282971">
    <property type="component" value="Unassembled WGS sequence"/>
</dbReference>
<dbReference type="InterPro" id="IPR011330">
    <property type="entry name" value="Glyco_hydro/deAcase_b/a-brl"/>
</dbReference>
<dbReference type="GO" id="GO:0005975">
    <property type="term" value="P:carbohydrate metabolic process"/>
    <property type="evidence" value="ECO:0007669"/>
    <property type="project" value="InterPro"/>
</dbReference>
<proteinExistence type="predicted"/>
<keyword evidence="2" id="KW-1185">Reference proteome</keyword>